<evidence type="ECO:0000313" key="1">
    <source>
        <dbReference type="EMBL" id="KAF2090541.1"/>
    </source>
</evidence>
<reference evidence="1" key="1">
    <citation type="journal article" date="2020" name="Stud. Mycol.">
        <title>101 Dothideomycetes genomes: a test case for predicting lifestyles and emergence of pathogens.</title>
        <authorList>
            <person name="Haridas S."/>
            <person name="Albert R."/>
            <person name="Binder M."/>
            <person name="Bloem J."/>
            <person name="Labutti K."/>
            <person name="Salamov A."/>
            <person name="Andreopoulos B."/>
            <person name="Baker S."/>
            <person name="Barry K."/>
            <person name="Bills G."/>
            <person name="Bluhm B."/>
            <person name="Cannon C."/>
            <person name="Castanera R."/>
            <person name="Culley D."/>
            <person name="Daum C."/>
            <person name="Ezra D."/>
            <person name="Gonzalez J."/>
            <person name="Henrissat B."/>
            <person name="Kuo A."/>
            <person name="Liang C."/>
            <person name="Lipzen A."/>
            <person name="Lutzoni F."/>
            <person name="Magnuson J."/>
            <person name="Mondo S."/>
            <person name="Nolan M."/>
            <person name="Ohm R."/>
            <person name="Pangilinan J."/>
            <person name="Park H.-J."/>
            <person name="Ramirez L."/>
            <person name="Alfaro M."/>
            <person name="Sun H."/>
            <person name="Tritt A."/>
            <person name="Yoshinaga Y."/>
            <person name="Zwiers L.-H."/>
            <person name="Turgeon B."/>
            <person name="Goodwin S."/>
            <person name="Spatafora J."/>
            <person name="Crous P."/>
            <person name="Grigoriev I."/>
        </authorList>
    </citation>
    <scope>NUCLEOTIDE SEQUENCE</scope>
    <source>
        <strain evidence="1">CBS 121410</strain>
    </source>
</reference>
<organism evidence="1 2">
    <name type="scientific">Saccharata proteae CBS 121410</name>
    <dbReference type="NCBI Taxonomy" id="1314787"/>
    <lineage>
        <taxon>Eukaryota</taxon>
        <taxon>Fungi</taxon>
        <taxon>Dikarya</taxon>
        <taxon>Ascomycota</taxon>
        <taxon>Pezizomycotina</taxon>
        <taxon>Dothideomycetes</taxon>
        <taxon>Dothideomycetes incertae sedis</taxon>
        <taxon>Botryosphaeriales</taxon>
        <taxon>Saccharataceae</taxon>
        <taxon>Saccharata</taxon>
    </lineage>
</organism>
<keyword evidence="2" id="KW-1185">Reference proteome</keyword>
<proteinExistence type="predicted"/>
<dbReference type="AlphaFoldDB" id="A0A9P4I286"/>
<comment type="caution">
    <text evidence="1">The sequence shown here is derived from an EMBL/GenBank/DDBJ whole genome shotgun (WGS) entry which is preliminary data.</text>
</comment>
<accession>A0A9P4I286</accession>
<evidence type="ECO:0000313" key="2">
    <source>
        <dbReference type="Proteomes" id="UP000799776"/>
    </source>
</evidence>
<sequence>MSYKLSTSGLVLPSEASHLWQSDTSFSSDKTIDATTQDSDFDRKNRIRIVAGALLGYLNEEVLEDLSGSGIKRGTKAFDTVQCRLECAIRSTTDSFDNHELDGHSTPFWHCWEFLVKGNDDEVFAAQRDWYTFMAREIIEAVPTSTQTLPSDRKFDAPVAAPGPEIHTSSIELIIKDAPAPVDDTNEPPRLTSRQMTKLPATHSELGWAAERFLRGITTGDYMVNDRHAEETVKNQLAFVVNATNDDAWKNAEPGWKLNFMYCHRWIRELPYEKILLRLGMRERTNAELLRSPYGPFESCDDTDPDSE</sequence>
<name>A0A9P4I286_9PEZI</name>
<protein>
    <submittedName>
        <fullName evidence="1">Uncharacterized protein</fullName>
    </submittedName>
</protein>
<dbReference type="EMBL" id="ML978712">
    <property type="protein sequence ID" value="KAF2090541.1"/>
    <property type="molecule type" value="Genomic_DNA"/>
</dbReference>
<dbReference type="Proteomes" id="UP000799776">
    <property type="component" value="Unassembled WGS sequence"/>
</dbReference>
<gene>
    <name evidence="1" type="ORF">K490DRAFT_61860</name>
</gene>